<protein>
    <submittedName>
        <fullName evidence="2">Transposase</fullName>
    </submittedName>
</protein>
<dbReference type="Proteomes" id="UP000095287">
    <property type="component" value="Unplaced"/>
</dbReference>
<keyword evidence="1" id="KW-1185">Reference proteome</keyword>
<accession>A0A1I7XXF5</accession>
<name>A0A1I7XXF5_9BILA</name>
<evidence type="ECO:0000313" key="2">
    <source>
        <dbReference type="WBParaSite" id="L893_g10469.t1"/>
    </source>
</evidence>
<organism evidence="1 2">
    <name type="scientific">Steinernema glaseri</name>
    <dbReference type="NCBI Taxonomy" id="37863"/>
    <lineage>
        <taxon>Eukaryota</taxon>
        <taxon>Metazoa</taxon>
        <taxon>Ecdysozoa</taxon>
        <taxon>Nematoda</taxon>
        <taxon>Chromadorea</taxon>
        <taxon>Rhabditida</taxon>
        <taxon>Tylenchina</taxon>
        <taxon>Panagrolaimomorpha</taxon>
        <taxon>Strongyloidoidea</taxon>
        <taxon>Steinernematidae</taxon>
        <taxon>Steinernema</taxon>
    </lineage>
</organism>
<sequence length="129" mass="14705">MAGNRKHDREEETREREIDRRTEVLLEVGLNTVEASAVCRGRPSKRGVKVDENDKATGRRLRNGYRRASGEALLDSTGAIGVQPCRSMRISDGDVKWFTWTPFTADECAIRYVVTWRWKTALFWSAANS</sequence>
<dbReference type="AlphaFoldDB" id="A0A1I7XXF5"/>
<reference evidence="2" key="1">
    <citation type="submission" date="2016-11" db="UniProtKB">
        <authorList>
            <consortium name="WormBaseParasite"/>
        </authorList>
    </citation>
    <scope>IDENTIFICATION</scope>
</reference>
<evidence type="ECO:0000313" key="1">
    <source>
        <dbReference type="Proteomes" id="UP000095287"/>
    </source>
</evidence>
<proteinExistence type="predicted"/>
<dbReference type="WBParaSite" id="L893_g10469.t1">
    <property type="protein sequence ID" value="L893_g10469.t1"/>
    <property type="gene ID" value="L893_g10469"/>
</dbReference>